<keyword evidence="3" id="KW-1185">Reference proteome</keyword>
<evidence type="ECO:0000313" key="3">
    <source>
        <dbReference type="Proteomes" id="UP000010366"/>
    </source>
</evidence>
<organism evidence="2 3">
    <name type="scientific">Chamaesiphon minutus (strain ATCC 27169 / PCC 6605)</name>
    <dbReference type="NCBI Taxonomy" id="1173020"/>
    <lineage>
        <taxon>Bacteria</taxon>
        <taxon>Bacillati</taxon>
        <taxon>Cyanobacteriota</taxon>
        <taxon>Cyanophyceae</taxon>
        <taxon>Gomontiellales</taxon>
        <taxon>Chamaesiphonaceae</taxon>
        <taxon>Chamaesiphon</taxon>
    </lineage>
</organism>
<dbReference type="PANTHER" id="PTHR43640:SF1">
    <property type="entry name" value="THIOREDOXIN-DEPENDENT PEROXIREDOXIN"/>
    <property type="match status" value="1"/>
</dbReference>
<dbReference type="PROSITE" id="PS51352">
    <property type="entry name" value="THIOREDOXIN_2"/>
    <property type="match status" value="1"/>
</dbReference>
<accession>K9UF17</accession>
<dbReference type="InterPro" id="IPR036249">
    <property type="entry name" value="Thioredoxin-like_sf"/>
</dbReference>
<dbReference type="GO" id="GO:0016491">
    <property type="term" value="F:oxidoreductase activity"/>
    <property type="evidence" value="ECO:0007669"/>
    <property type="project" value="InterPro"/>
</dbReference>
<reference evidence="2 3" key="1">
    <citation type="submission" date="2012-05" db="EMBL/GenBank/DDBJ databases">
        <title>Finished chromosome of genome of Chamaesiphon sp. PCC 6605.</title>
        <authorList>
            <consortium name="US DOE Joint Genome Institute"/>
            <person name="Gugger M."/>
            <person name="Coursin T."/>
            <person name="Rippka R."/>
            <person name="Tandeau De Marsac N."/>
            <person name="Huntemann M."/>
            <person name="Wei C.-L."/>
            <person name="Han J."/>
            <person name="Detter J.C."/>
            <person name="Han C."/>
            <person name="Tapia R."/>
            <person name="Chen A."/>
            <person name="Kyrpides N."/>
            <person name="Mavromatis K."/>
            <person name="Markowitz V."/>
            <person name="Szeto E."/>
            <person name="Ivanova N."/>
            <person name="Pagani I."/>
            <person name="Pati A."/>
            <person name="Goodwin L."/>
            <person name="Nordberg H.P."/>
            <person name="Cantor M.N."/>
            <person name="Hua S.X."/>
            <person name="Woyke T."/>
            <person name="Kerfeld C.A."/>
        </authorList>
    </citation>
    <scope>NUCLEOTIDE SEQUENCE [LARGE SCALE GENOMIC DNA]</scope>
    <source>
        <strain evidence="3">ATCC 27169 / PCC 6605</strain>
    </source>
</reference>
<dbReference type="AlphaFoldDB" id="K9UF17"/>
<dbReference type="Gene3D" id="3.40.30.10">
    <property type="entry name" value="Glutaredoxin"/>
    <property type="match status" value="1"/>
</dbReference>
<dbReference type="KEGG" id="cmp:Cha6605_2675"/>
<dbReference type="PATRIC" id="fig|1173020.3.peg.3051"/>
<proteinExistence type="predicted"/>
<dbReference type="OrthoDB" id="9809746at2"/>
<gene>
    <name evidence="2" type="ORF">Cha6605_2675</name>
</gene>
<feature type="domain" description="Thioredoxin" evidence="1">
    <location>
        <begin position="9"/>
        <end position="165"/>
    </location>
</feature>
<dbReference type="Proteomes" id="UP000010366">
    <property type="component" value="Chromosome"/>
</dbReference>
<dbReference type="PANTHER" id="PTHR43640">
    <property type="entry name" value="OS07G0260300 PROTEIN"/>
    <property type="match status" value="1"/>
</dbReference>
<dbReference type="CDD" id="cd02969">
    <property type="entry name" value="PRX_like1"/>
    <property type="match status" value="1"/>
</dbReference>
<evidence type="ECO:0000259" key="1">
    <source>
        <dbReference type="PROSITE" id="PS51352"/>
    </source>
</evidence>
<sequence length="199" mass="21567">MVRTASTMLPLGVSAPDFNLTDVVSEKPISLATFAGKPALLVMFISVHCPFVKHVQAQLAQIGKDYAAQGLGVVAIGSNDIEKYPDDAPEHLQGLAHSEGFNFPVCADLDQVVAKAYTAACTPDFFLFDSERYLAYRGQLDDSRPSNGKPVTGQDLRQAIELLLAGKEVDPNQRPSIGCNIKWIPGNEPEYFTGVRAED</sequence>
<dbReference type="InterPro" id="IPR013766">
    <property type="entry name" value="Thioredoxin_domain"/>
</dbReference>
<name>K9UF17_CHAP6</name>
<dbReference type="RefSeq" id="WP_015159863.1">
    <property type="nucleotide sequence ID" value="NC_019697.1"/>
</dbReference>
<protein>
    <submittedName>
        <fullName evidence="2">Peroxiredoxin</fullName>
    </submittedName>
</protein>
<dbReference type="InterPro" id="IPR000866">
    <property type="entry name" value="AhpC/TSA"/>
</dbReference>
<dbReference type="HOGENOM" id="CLU_076204_1_0_3"/>
<evidence type="ECO:0000313" key="2">
    <source>
        <dbReference type="EMBL" id="AFY93717.1"/>
    </source>
</evidence>
<dbReference type="STRING" id="1173020.Cha6605_2675"/>
<dbReference type="InterPro" id="IPR047262">
    <property type="entry name" value="PRX-like1"/>
</dbReference>
<dbReference type="GO" id="GO:0016209">
    <property type="term" value="F:antioxidant activity"/>
    <property type="evidence" value="ECO:0007669"/>
    <property type="project" value="InterPro"/>
</dbReference>
<dbReference type="EMBL" id="CP003600">
    <property type="protein sequence ID" value="AFY93717.1"/>
    <property type="molecule type" value="Genomic_DNA"/>
</dbReference>
<dbReference type="Pfam" id="PF00578">
    <property type="entry name" value="AhpC-TSA"/>
    <property type="match status" value="1"/>
</dbReference>
<dbReference type="SUPFAM" id="SSF52833">
    <property type="entry name" value="Thioredoxin-like"/>
    <property type="match status" value="1"/>
</dbReference>
<dbReference type="eggNOG" id="COG1225">
    <property type="taxonomic scope" value="Bacteria"/>
</dbReference>